<dbReference type="InterPro" id="IPR036513">
    <property type="entry name" value="STAS_dom_sf"/>
</dbReference>
<dbReference type="InterPro" id="IPR002645">
    <property type="entry name" value="STAS_dom"/>
</dbReference>
<gene>
    <name evidence="8" type="ORF">BJ971_002340</name>
</gene>
<dbReference type="Gene3D" id="1.20.120.1810">
    <property type="match status" value="1"/>
</dbReference>
<comment type="similarity">
    <text evidence="1 6">Belongs to the anti-sigma-factor antagonist family.</text>
</comment>
<evidence type="ECO:0000256" key="4">
    <source>
        <dbReference type="ARBA" id="ARBA00023125"/>
    </source>
</evidence>
<evidence type="ECO:0000259" key="7">
    <source>
        <dbReference type="PROSITE" id="PS50801"/>
    </source>
</evidence>
<dbReference type="InterPro" id="IPR013325">
    <property type="entry name" value="RNA_pol_sigma_r2"/>
</dbReference>
<evidence type="ECO:0000256" key="2">
    <source>
        <dbReference type="ARBA" id="ARBA00023015"/>
    </source>
</evidence>
<name>A0A7W7HVY1_9ACTN</name>
<dbReference type="InterPro" id="IPR036388">
    <property type="entry name" value="WH-like_DNA-bd_sf"/>
</dbReference>
<organism evidence="8 9">
    <name type="scientific">Actinoplanes digitatis</name>
    <dbReference type="NCBI Taxonomy" id="1868"/>
    <lineage>
        <taxon>Bacteria</taxon>
        <taxon>Bacillati</taxon>
        <taxon>Actinomycetota</taxon>
        <taxon>Actinomycetes</taxon>
        <taxon>Micromonosporales</taxon>
        <taxon>Micromonosporaceae</taxon>
        <taxon>Actinoplanes</taxon>
    </lineage>
</organism>
<evidence type="ECO:0000256" key="1">
    <source>
        <dbReference type="ARBA" id="ARBA00009013"/>
    </source>
</evidence>
<evidence type="ECO:0000313" key="9">
    <source>
        <dbReference type="Proteomes" id="UP000578112"/>
    </source>
</evidence>
<dbReference type="CDD" id="cd06171">
    <property type="entry name" value="Sigma70_r4"/>
    <property type="match status" value="1"/>
</dbReference>
<dbReference type="NCBIfam" id="TIGR00377">
    <property type="entry name" value="ant_ant_sig"/>
    <property type="match status" value="1"/>
</dbReference>
<dbReference type="Gene3D" id="3.30.750.24">
    <property type="entry name" value="STAS domain"/>
    <property type="match status" value="1"/>
</dbReference>
<dbReference type="GO" id="GO:0043856">
    <property type="term" value="F:anti-sigma factor antagonist activity"/>
    <property type="evidence" value="ECO:0007669"/>
    <property type="project" value="InterPro"/>
</dbReference>
<keyword evidence="5" id="KW-0804">Transcription</keyword>
<keyword evidence="3" id="KW-0731">Sigma factor</keyword>
<dbReference type="NCBIfam" id="TIGR02980">
    <property type="entry name" value="SigBFG"/>
    <property type="match status" value="1"/>
</dbReference>
<dbReference type="InterPro" id="IPR007624">
    <property type="entry name" value="RNA_pol_sigma70_r3"/>
</dbReference>
<keyword evidence="2" id="KW-0805">Transcription regulation</keyword>
<dbReference type="Pfam" id="PF01740">
    <property type="entry name" value="STAS"/>
    <property type="match status" value="1"/>
</dbReference>
<accession>A0A7W7HVY1</accession>
<dbReference type="RefSeq" id="WP_184992419.1">
    <property type="nucleotide sequence ID" value="NZ_BOMK01000001.1"/>
</dbReference>
<evidence type="ECO:0000256" key="6">
    <source>
        <dbReference type="RuleBase" id="RU003749"/>
    </source>
</evidence>
<dbReference type="PRINTS" id="PR00046">
    <property type="entry name" value="SIGMA70FCT"/>
</dbReference>
<dbReference type="AlphaFoldDB" id="A0A7W7HVY1"/>
<dbReference type="GO" id="GO:0003677">
    <property type="term" value="F:DNA binding"/>
    <property type="evidence" value="ECO:0007669"/>
    <property type="project" value="UniProtKB-KW"/>
</dbReference>
<dbReference type="SUPFAM" id="SSF88659">
    <property type="entry name" value="Sigma3 and sigma4 domains of RNA polymerase sigma factors"/>
    <property type="match status" value="2"/>
</dbReference>
<dbReference type="InterPro" id="IPR014284">
    <property type="entry name" value="RNA_pol_sigma-70_dom"/>
</dbReference>
<dbReference type="Pfam" id="PF04542">
    <property type="entry name" value="Sigma70_r2"/>
    <property type="match status" value="1"/>
</dbReference>
<dbReference type="Pfam" id="PF04539">
    <property type="entry name" value="Sigma70_r3"/>
    <property type="match status" value="1"/>
</dbReference>
<dbReference type="CDD" id="cd07043">
    <property type="entry name" value="STAS_anti-anti-sigma_factors"/>
    <property type="match status" value="1"/>
</dbReference>
<dbReference type="Pfam" id="PF04545">
    <property type="entry name" value="Sigma70_r4"/>
    <property type="match status" value="1"/>
</dbReference>
<evidence type="ECO:0000313" key="8">
    <source>
        <dbReference type="EMBL" id="MBB4761784.1"/>
    </source>
</evidence>
<dbReference type="InterPro" id="IPR007630">
    <property type="entry name" value="RNA_pol_sigma70_r4"/>
</dbReference>
<dbReference type="SUPFAM" id="SSF52091">
    <property type="entry name" value="SpoIIaa-like"/>
    <property type="match status" value="1"/>
</dbReference>
<dbReference type="Proteomes" id="UP000578112">
    <property type="component" value="Unassembled WGS sequence"/>
</dbReference>
<dbReference type="PANTHER" id="PTHR30385:SF4">
    <property type="entry name" value="RNA POLYMERASE SIGMA-E FACTOR"/>
    <property type="match status" value="1"/>
</dbReference>
<protein>
    <recommendedName>
        <fullName evidence="6">Anti-sigma factor antagonist</fullName>
    </recommendedName>
</protein>
<dbReference type="InterPro" id="IPR000943">
    <property type="entry name" value="RNA_pol_sigma70"/>
</dbReference>
<dbReference type="GO" id="GO:0016987">
    <property type="term" value="F:sigma factor activity"/>
    <property type="evidence" value="ECO:0007669"/>
    <property type="project" value="UniProtKB-KW"/>
</dbReference>
<dbReference type="InterPro" id="IPR014322">
    <property type="entry name" value="RNA_pol_sigma-B/F/G"/>
</dbReference>
<keyword evidence="4" id="KW-0238">DNA-binding</keyword>
<dbReference type="InterPro" id="IPR003658">
    <property type="entry name" value="Anti-sigma_ant"/>
</dbReference>
<sequence>MSTRSFRKLEDLDAAAVAYASRAEALPAAGLAVEREAFTVECLPLAHRLAGRFRGRGEPVEDLEQVARLGLIKAIDRYRPSRGSFTAYAVSTISGELKRYFRDTAWAVHVPRPVRERVLAVRQSRTQLTGELCRTPTVAELAARMGVTEGAVNETLVANGGYSPASLDAPSAAGAGATARTLGDRLGASDDDLELVDDKVTVAGLLMRLPARERQLLAMRFYGNRTQTEIAAELGISQMHVSRLLNRALSWLREAMLSDTPPRWTATAVAPGLRLSVDREGGVLTVRVKGEIDRDCAPRLRGCLRHAVATTGVERMVVDLAGVALLDAAGVTVLVDAASAAAAAGVELRLANAGPHVRPTLKLCGLAGLTGG</sequence>
<evidence type="ECO:0000256" key="5">
    <source>
        <dbReference type="ARBA" id="ARBA00023163"/>
    </source>
</evidence>
<evidence type="ECO:0000256" key="3">
    <source>
        <dbReference type="ARBA" id="ARBA00023082"/>
    </source>
</evidence>
<dbReference type="GO" id="GO:0006352">
    <property type="term" value="P:DNA-templated transcription initiation"/>
    <property type="evidence" value="ECO:0007669"/>
    <property type="project" value="InterPro"/>
</dbReference>
<reference evidence="8 9" key="1">
    <citation type="submission" date="2020-08" db="EMBL/GenBank/DDBJ databases">
        <title>Sequencing the genomes of 1000 actinobacteria strains.</title>
        <authorList>
            <person name="Klenk H.-P."/>
        </authorList>
    </citation>
    <scope>NUCLEOTIDE SEQUENCE [LARGE SCALE GENOMIC DNA]</scope>
    <source>
        <strain evidence="8 9">DSM 43149</strain>
    </source>
</reference>
<keyword evidence="9" id="KW-1185">Reference proteome</keyword>
<dbReference type="NCBIfam" id="TIGR02937">
    <property type="entry name" value="sigma70-ECF"/>
    <property type="match status" value="1"/>
</dbReference>
<dbReference type="SUPFAM" id="SSF88946">
    <property type="entry name" value="Sigma2 domain of RNA polymerase sigma factors"/>
    <property type="match status" value="1"/>
</dbReference>
<dbReference type="PANTHER" id="PTHR30385">
    <property type="entry name" value="SIGMA FACTOR F FLAGELLAR"/>
    <property type="match status" value="1"/>
</dbReference>
<feature type="domain" description="STAS" evidence="7">
    <location>
        <begin position="273"/>
        <end position="372"/>
    </location>
</feature>
<dbReference type="InterPro" id="IPR007627">
    <property type="entry name" value="RNA_pol_sigma70_r2"/>
</dbReference>
<dbReference type="Gene3D" id="1.10.10.10">
    <property type="entry name" value="Winged helix-like DNA-binding domain superfamily/Winged helix DNA-binding domain"/>
    <property type="match status" value="2"/>
</dbReference>
<comment type="caution">
    <text evidence="8">The sequence shown here is derived from an EMBL/GenBank/DDBJ whole genome shotgun (WGS) entry which is preliminary data.</text>
</comment>
<dbReference type="InterPro" id="IPR013324">
    <property type="entry name" value="RNA_pol_sigma_r3/r4-like"/>
</dbReference>
<dbReference type="EMBL" id="JACHNH010000001">
    <property type="protein sequence ID" value="MBB4761784.1"/>
    <property type="molecule type" value="Genomic_DNA"/>
</dbReference>
<dbReference type="PROSITE" id="PS50801">
    <property type="entry name" value="STAS"/>
    <property type="match status" value="1"/>
</dbReference>
<proteinExistence type="inferred from homology"/>